<evidence type="ECO:0000256" key="8">
    <source>
        <dbReference type="SAM" id="Phobius"/>
    </source>
</evidence>
<proteinExistence type="inferred from homology"/>
<evidence type="ECO:0000256" key="4">
    <source>
        <dbReference type="ARBA" id="ARBA00022692"/>
    </source>
</evidence>
<evidence type="ECO:0000256" key="2">
    <source>
        <dbReference type="ARBA" id="ARBA00007866"/>
    </source>
</evidence>
<keyword evidence="8" id="KW-1133">Transmembrane helix</keyword>
<dbReference type="GO" id="GO:0016020">
    <property type="term" value="C:membrane"/>
    <property type="evidence" value="ECO:0007669"/>
    <property type="project" value="UniProtKB-SubCell"/>
</dbReference>
<keyword evidence="11" id="KW-1185">Reference proteome</keyword>
<protein>
    <recommendedName>
        <fullName evidence="3">Cytochrome c oxidase subunit 2</fullName>
    </recommendedName>
    <alternativeName>
        <fullName evidence="6">Cytochrome c oxidase polypeptide II</fullName>
    </alternativeName>
</protein>
<gene>
    <name evidence="10" type="primary">WBGene00304469</name>
</gene>
<evidence type="ECO:0000256" key="6">
    <source>
        <dbReference type="ARBA" id="ARBA00031389"/>
    </source>
</evidence>
<dbReference type="PROSITE" id="PS50999">
    <property type="entry name" value="COX2_TM"/>
    <property type="match status" value="1"/>
</dbReference>
<organism evidence="10 11">
    <name type="scientific">Pristionchus pacificus</name>
    <name type="common">Parasitic nematode worm</name>
    <dbReference type="NCBI Taxonomy" id="54126"/>
    <lineage>
        <taxon>Eukaryota</taxon>
        <taxon>Metazoa</taxon>
        <taxon>Ecdysozoa</taxon>
        <taxon>Nematoda</taxon>
        <taxon>Chromadorea</taxon>
        <taxon>Rhabditida</taxon>
        <taxon>Rhabditina</taxon>
        <taxon>Diplogasteromorpha</taxon>
        <taxon>Diplogasteroidea</taxon>
        <taxon>Neodiplogasteridae</taxon>
        <taxon>Pristionchus</taxon>
    </lineage>
</organism>
<dbReference type="GO" id="GO:0022900">
    <property type="term" value="P:electron transport chain"/>
    <property type="evidence" value="ECO:0007669"/>
    <property type="project" value="InterPro"/>
</dbReference>
<reference evidence="10" key="2">
    <citation type="submission" date="2022-06" db="UniProtKB">
        <authorList>
            <consortium name="EnsemblMetazoa"/>
        </authorList>
    </citation>
    <scope>IDENTIFICATION</scope>
    <source>
        <strain evidence="10">PS312</strain>
    </source>
</reference>
<keyword evidence="5 8" id="KW-0472">Membrane</keyword>
<sequence>MLFIYLITRQFYFKRKKIEYQFGELLCRVFPTLILLLQIVPSLRLLYYYGLINLDRNLTVKVTGHQ</sequence>
<name>A0A8R1V289_PRIPA</name>
<dbReference type="EnsemblMetazoa" id="PPA46690.1">
    <property type="protein sequence ID" value="PPA46690.1"/>
    <property type="gene ID" value="WBGene00304469"/>
</dbReference>
<evidence type="ECO:0000256" key="7">
    <source>
        <dbReference type="ARBA" id="ARBA00049512"/>
    </source>
</evidence>
<evidence type="ECO:0000256" key="1">
    <source>
        <dbReference type="ARBA" id="ARBA00004141"/>
    </source>
</evidence>
<comment type="catalytic activity">
    <reaction evidence="7">
        <text>4 Fe(II)-[cytochrome c] + O2 + 8 H(+)(in) = 4 Fe(III)-[cytochrome c] + 2 H2O + 4 H(+)(out)</text>
        <dbReference type="Rhea" id="RHEA:11436"/>
        <dbReference type="Rhea" id="RHEA-COMP:10350"/>
        <dbReference type="Rhea" id="RHEA-COMP:14399"/>
        <dbReference type="ChEBI" id="CHEBI:15377"/>
        <dbReference type="ChEBI" id="CHEBI:15378"/>
        <dbReference type="ChEBI" id="CHEBI:15379"/>
        <dbReference type="ChEBI" id="CHEBI:29033"/>
        <dbReference type="ChEBI" id="CHEBI:29034"/>
        <dbReference type="EC" id="7.1.1.9"/>
    </reaction>
    <physiologicalReaction direction="left-to-right" evidence="7">
        <dbReference type="Rhea" id="RHEA:11437"/>
    </physiologicalReaction>
</comment>
<evidence type="ECO:0000256" key="3">
    <source>
        <dbReference type="ARBA" id="ARBA00015946"/>
    </source>
</evidence>
<comment type="subcellular location">
    <subcellularLocation>
        <location evidence="1">Membrane</location>
        <topology evidence="1">Multi-pass membrane protein</topology>
    </subcellularLocation>
</comment>
<evidence type="ECO:0000313" key="10">
    <source>
        <dbReference type="EnsemblMetazoa" id="PPA46690.1"/>
    </source>
</evidence>
<evidence type="ECO:0000313" key="11">
    <source>
        <dbReference type="Proteomes" id="UP000005239"/>
    </source>
</evidence>
<dbReference type="SUPFAM" id="SSF81464">
    <property type="entry name" value="Cytochrome c oxidase subunit II-like, transmembrane region"/>
    <property type="match status" value="1"/>
</dbReference>
<feature type="transmembrane region" description="Helical" evidence="8">
    <location>
        <begin position="25"/>
        <end position="49"/>
    </location>
</feature>
<accession>A0A8R1V289</accession>
<dbReference type="Proteomes" id="UP000005239">
    <property type="component" value="Unassembled WGS sequence"/>
</dbReference>
<dbReference type="InterPro" id="IPR011759">
    <property type="entry name" value="Cyt_c_oxidase_su2_TM_dom"/>
</dbReference>
<dbReference type="GO" id="GO:0004129">
    <property type="term" value="F:cytochrome-c oxidase activity"/>
    <property type="evidence" value="ECO:0007669"/>
    <property type="project" value="UniProtKB-EC"/>
</dbReference>
<dbReference type="InterPro" id="IPR036257">
    <property type="entry name" value="Cyt_c_oxidase_su2_TM_sf"/>
</dbReference>
<keyword evidence="4 8" id="KW-0812">Transmembrane</keyword>
<comment type="similarity">
    <text evidence="2">Belongs to the cytochrome c oxidase subunit 2 family.</text>
</comment>
<feature type="domain" description="Cytochrome oxidase subunit II transmembrane region profile" evidence="9">
    <location>
        <begin position="1"/>
        <end position="53"/>
    </location>
</feature>
<evidence type="ECO:0000259" key="9">
    <source>
        <dbReference type="PROSITE" id="PS50999"/>
    </source>
</evidence>
<dbReference type="AlphaFoldDB" id="A0A8R1V289"/>
<evidence type="ECO:0000256" key="5">
    <source>
        <dbReference type="ARBA" id="ARBA00023136"/>
    </source>
</evidence>
<reference evidence="11" key="1">
    <citation type="journal article" date="2008" name="Nat. Genet.">
        <title>The Pristionchus pacificus genome provides a unique perspective on nematode lifestyle and parasitism.</title>
        <authorList>
            <person name="Dieterich C."/>
            <person name="Clifton S.W."/>
            <person name="Schuster L.N."/>
            <person name="Chinwalla A."/>
            <person name="Delehaunty K."/>
            <person name="Dinkelacker I."/>
            <person name="Fulton L."/>
            <person name="Fulton R."/>
            <person name="Godfrey J."/>
            <person name="Minx P."/>
            <person name="Mitreva M."/>
            <person name="Roeseler W."/>
            <person name="Tian H."/>
            <person name="Witte H."/>
            <person name="Yang S.P."/>
            <person name="Wilson R.K."/>
            <person name="Sommer R.J."/>
        </authorList>
    </citation>
    <scope>NUCLEOTIDE SEQUENCE [LARGE SCALE GENOMIC DNA]</scope>
    <source>
        <strain evidence="11">PS312</strain>
    </source>
</reference>